<evidence type="ECO:0000313" key="8">
    <source>
        <dbReference type="EMBL" id="CUV56051.1"/>
    </source>
</evidence>
<dbReference type="AlphaFoldDB" id="A0A0K1ZHY5"/>
<evidence type="ECO:0000313" key="7">
    <source>
        <dbReference type="EMBL" id="CUV44176.1"/>
    </source>
</evidence>
<dbReference type="EMBL" id="LN899825">
    <property type="protein sequence ID" value="CUV37120.1"/>
    <property type="molecule type" value="Genomic_DNA"/>
</dbReference>
<dbReference type="EMBL" id="LN899821">
    <property type="protein sequence ID" value="CUV16276.1"/>
    <property type="molecule type" value="Genomic_DNA"/>
</dbReference>
<evidence type="ECO:0000313" key="5">
    <source>
        <dbReference type="EMBL" id="CUV37120.1"/>
    </source>
</evidence>
<reference evidence="10" key="3">
    <citation type="submission" date="2018-01" db="EMBL/GenBank/DDBJ databases">
        <title>Raltonia solanacearum P824 infects blueberry.</title>
        <authorList>
            <person name="Bocsanczy A.M."/>
            <person name="Norman D.J."/>
        </authorList>
    </citation>
    <scope>NUCLEOTIDE SEQUENCE [LARGE SCALE GENOMIC DNA]</scope>
    <source>
        <strain evidence="10">P824</strain>
    </source>
</reference>
<dbReference type="EMBL" id="CP025741">
    <property type="protein sequence ID" value="AYA45685.1"/>
    <property type="molecule type" value="Genomic_DNA"/>
</dbReference>
<evidence type="ECO:0000313" key="9">
    <source>
        <dbReference type="EMBL" id="UZF15739.1"/>
    </source>
</evidence>
<reference evidence="9" key="4">
    <citation type="submission" date="2021-10" db="EMBL/GenBank/DDBJ databases">
        <title>Complete genome sequences of five Ralstonia solancearum strains isolated from sunflower.</title>
        <authorList>
            <person name="She X."/>
            <person name="He Z."/>
        </authorList>
    </citation>
    <scope>NUCLEOTIDE SEQUENCE</scope>
    <source>
        <strain evidence="9">RS638</strain>
    </source>
</reference>
<reference evidence="1" key="2">
    <citation type="submission" date="2018-01" db="EMBL/GenBank/DDBJ databases">
        <title>Ralstonia pseudosolanacearum P824 infects blueberry.</title>
        <authorList>
            <person name="Bocsanczy A.M."/>
            <person name="Norman D.J."/>
        </authorList>
    </citation>
    <scope>NUCLEOTIDE SEQUENCE</scope>
    <source>
        <strain evidence="1">P824</strain>
    </source>
</reference>
<dbReference type="EMBL" id="LN899823">
    <property type="protein sequence ID" value="CUV24696.1"/>
    <property type="molecule type" value="Genomic_DNA"/>
</dbReference>
<dbReference type="EMBL" id="LN899824">
    <property type="protein sequence ID" value="CUV30975.1"/>
    <property type="molecule type" value="Genomic_DNA"/>
</dbReference>
<accession>A0A0K1ZHY5</accession>
<dbReference type="Proteomes" id="UP000262427">
    <property type="component" value="Chromosome CM"/>
</dbReference>
<evidence type="ECO:0000313" key="1">
    <source>
        <dbReference type="EMBL" id="AYA45685.1"/>
    </source>
</evidence>
<evidence type="ECO:0000313" key="10">
    <source>
        <dbReference type="Proteomes" id="UP000262427"/>
    </source>
</evidence>
<evidence type="ECO:0000313" key="4">
    <source>
        <dbReference type="EMBL" id="CUV30975.1"/>
    </source>
</evidence>
<protein>
    <submittedName>
        <fullName evidence="6">Uncharacterized protein</fullName>
    </submittedName>
</protein>
<dbReference type="EMBL" id="LN899827">
    <property type="protein sequence ID" value="CUV44176.1"/>
    <property type="molecule type" value="Genomic_DNA"/>
</dbReference>
<name>A0A0K1ZHY5_RALSL</name>
<evidence type="ECO:0000313" key="2">
    <source>
        <dbReference type="EMBL" id="CUV16276.1"/>
    </source>
</evidence>
<gene>
    <name evidence="9" type="ORF">LH706_04655</name>
    <name evidence="2" type="ORF">PSS4_v1_60034</name>
    <name evidence="1" type="ORF">RSP824_03870</name>
    <name evidence="3" type="ORF">RUN1744_v1_690072</name>
    <name evidence="4" type="ORF">RUN1985_v1_760092</name>
    <name evidence="8" type="ORF">RUN215_v1_650047</name>
    <name evidence="5" type="ORF">TD1301_v1_2790005</name>
    <name evidence="6" type="ORF">TF3108_v1_1250072</name>
    <name evidence="7" type="ORF">TO10_v1_130088</name>
</gene>
<proteinExistence type="predicted"/>
<evidence type="ECO:0000313" key="3">
    <source>
        <dbReference type="EMBL" id="CUV24696.1"/>
    </source>
</evidence>
<reference evidence="6" key="1">
    <citation type="submission" date="2015-10" db="EMBL/GenBank/DDBJ databases">
        <authorList>
            <person name="Gilbert D.G."/>
        </authorList>
    </citation>
    <scope>NUCLEOTIDE SEQUENCE</scope>
    <source>
        <strain evidence="6">Phyl III-seqv23</strain>
    </source>
</reference>
<dbReference type="EMBL" id="LN899820">
    <property type="protein sequence ID" value="CUV56051.1"/>
    <property type="molecule type" value="Genomic_DNA"/>
</dbReference>
<dbReference type="EMBL" id="CP085043">
    <property type="protein sequence ID" value="UZF15739.1"/>
    <property type="molecule type" value="Genomic_DNA"/>
</dbReference>
<dbReference type="PATRIC" id="fig|305.92.peg.935"/>
<organism evidence="6">
    <name type="scientific">Ralstonia solanacearum</name>
    <name type="common">Pseudomonas solanacearum</name>
    <dbReference type="NCBI Taxonomy" id="305"/>
    <lineage>
        <taxon>Bacteria</taxon>
        <taxon>Pseudomonadati</taxon>
        <taxon>Pseudomonadota</taxon>
        <taxon>Betaproteobacteria</taxon>
        <taxon>Burkholderiales</taxon>
        <taxon>Burkholderiaceae</taxon>
        <taxon>Ralstonia</taxon>
        <taxon>Ralstonia solanacearum species complex</taxon>
    </lineage>
</organism>
<sequence>MEQRTSKHTARPCPQPIGNTDLRRLYGIVLALSWLAAPIGPALAKTTTSHLAVGASVQPYAHVSATQPSQLIIVNKDVNLGYVNVPNGSNPSGTQLTLKTNDRAGYTLVFQVAPSGQALFSSIQVFGLGTTVTLPAAGGKVTMTFPGPTASLSLTYRFNLVNKLKDGTYAWPLTVTSQPN</sequence>
<evidence type="ECO:0000313" key="6">
    <source>
        <dbReference type="EMBL" id="CUV42468.1"/>
    </source>
</evidence>
<dbReference type="EMBL" id="LN899826">
    <property type="protein sequence ID" value="CUV42468.1"/>
    <property type="molecule type" value="Genomic_DNA"/>
</dbReference>